<dbReference type="PANTHER" id="PTHR48108:SF26">
    <property type="entry name" value="CBS DOMAIN-CONTAINING PROTEIN DDB_G0289609"/>
    <property type="match status" value="1"/>
</dbReference>
<dbReference type="InterPro" id="IPR051462">
    <property type="entry name" value="CBS_domain-containing"/>
</dbReference>
<dbReference type="InterPro" id="IPR046342">
    <property type="entry name" value="CBS_dom_sf"/>
</dbReference>
<keyword evidence="5" id="KW-1185">Reference proteome</keyword>
<dbReference type="EMBL" id="JAPUBN010000021">
    <property type="protein sequence ID" value="MCZ2723458.1"/>
    <property type="molecule type" value="Genomic_DNA"/>
</dbReference>
<protein>
    <submittedName>
        <fullName evidence="4">CBS domain-containing protein</fullName>
    </submittedName>
</protein>
<evidence type="ECO:0000259" key="3">
    <source>
        <dbReference type="PROSITE" id="PS51371"/>
    </source>
</evidence>
<dbReference type="InterPro" id="IPR000644">
    <property type="entry name" value="CBS_dom"/>
</dbReference>
<evidence type="ECO:0000256" key="1">
    <source>
        <dbReference type="ARBA" id="ARBA00022737"/>
    </source>
</evidence>
<name>A0ABT4JYJ2_9GAMM</name>
<dbReference type="Proteomes" id="UP001149719">
    <property type="component" value="Unassembled WGS sequence"/>
</dbReference>
<keyword evidence="1" id="KW-0677">Repeat</keyword>
<dbReference type="RefSeq" id="WP_269127578.1">
    <property type="nucleotide sequence ID" value="NZ_JAPUBN010000021.1"/>
</dbReference>
<dbReference type="Gene3D" id="3.10.580.10">
    <property type="entry name" value="CBS-domain"/>
    <property type="match status" value="1"/>
</dbReference>
<dbReference type="SUPFAM" id="SSF54631">
    <property type="entry name" value="CBS-domain pair"/>
    <property type="match status" value="1"/>
</dbReference>
<reference evidence="4" key="1">
    <citation type="submission" date="2022-12" db="EMBL/GenBank/DDBJ databases">
        <title>Marinomonas 15G1-11 sp. nov, isolated from marine algae.</title>
        <authorList>
            <person name="Butt M."/>
            <person name="Choi D.G."/>
            <person name="Kim J.M."/>
            <person name="Lee J.K."/>
            <person name="Baek J.H."/>
            <person name="Jeon C.O."/>
        </authorList>
    </citation>
    <scope>NUCLEOTIDE SEQUENCE</scope>
    <source>
        <strain evidence="4">15G1-11</strain>
    </source>
</reference>
<evidence type="ECO:0000256" key="2">
    <source>
        <dbReference type="PROSITE-ProRule" id="PRU00703"/>
    </source>
</evidence>
<organism evidence="4 5">
    <name type="scientific">Marinomonas phaeophyticola</name>
    <dbReference type="NCBI Taxonomy" id="3004091"/>
    <lineage>
        <taxon>Bacteria</taxon>
        <taxon>Pseudomonadati</taxon>
        <taxon>Pseudomonadota</taxon>
        <taxon>Gammaproteobacteria</taxon>
        <taxon>Oceanospirillales</taxon>
        <taxon>Oceanospirillaceae</taxon>
        <taxon>Marinomonas</taxon>
    </lineage>
</organism>
<sequence>MKNFSRLTVKPTTTLSFPDQHTQEFYLDSPAISVMTDFQRTQPVMIEFTAKADELIRLMKKEHVKLKLVVDAEETFIGVVTTDDLAEQEFIRHSAKGFEREELLVKDFMIPKHALHAFSYSEISKATVRDLLHNLRDYERQHFLIVDEGANRIRGIISASDICRKLKIEIDLFNNSNFSNIAQMIVEDHKHANVA</sequence>
<feature type="domain" description="CBS" evidence="3">
    <location>
        <begin position="35"/>
        <end position="96"/>
    </location>
</feature>
<dbReference type="Pfam" id="PF00571">
    <property type="entry name" value="CBS"/>
    <property type="match status" value="2"/>
</dbReference>
<dbReference type="PROSITE" id="PS51371">
    <property type="entry name" value="CBS"/>
    <property type="match status" value="2"/>
</dbReference>
<evidence type="ECO:0000313" key="4">
    <source>
        <dbReference type="EMBL" id="MCZ2723458.1"/>
    </source>
</evidence>
<comment type="caution">
    <text evidence="4">The sequence shown here is derived from an EMBL/GenBank/DDBJ whole genome shotgun (WGS) entry which is preliminary data.</text>
</comment>
<gene>
    <name evidence="4" type="ORF">O1D97_18035</name>
</gene>
<proteinExistence type="predicted"/>
<accession>A0ABT4JYJ2</accession>
<keyword evidence="2" id="KW-0129">CBS domain</keyword>
<dbReference type="PANTHER" id="PTHR48108">
    <property type="entry name" value="CBS DOMAIN-CONTAINING PROTEIN CBSX2, CHLOROPLASTIC"/>
    <property type="match status" value="1"/>
</dbReference>
<feature type="domain" description="CBS" evidence="3">
    <location>
        <begin position="109"/>
        <end position="172"/>
    </location>
</feature>
<evidence type="ECO:0000313" key="5">
    <source>
        <dbReference type="Proteomes" id="UP001149719"/>
    </source>
</evidence>